<evidence type="ECO:0008006" key="3">
    <source>
        <dbReference type="Google" id="ProtNLM"/>
    </source>
</evidence>
<dbReference type="Proteomes" id="UP000252085">
    <property type="component" value="Unassembled WGS sequence"/>
</dbReference>
<gene>
    <name evidence="1" type="ORF">A6769_06250</name>
</gene>
<dbReference type="AlphaFoldDB" id="A0A367RS19"/>
<evidence type="ECO:0000313" key="1">
    <source>
        <dbReference type="EMBL" id="RCJ39367.1"/>
    </source>
</evidence>
<name>A0A367RS19_NOSPU</name>
<protein>
    <recommendedName>
        <fullName evidence="3">DUF4402 domain-containing protein</fullName>
    </recommendedName>
</protein>
<organism evidence="1 2">
    <name type="scientific">Nostoc punctiforme NIES-2108</name>
    <dbReference type="NCBI Taxonomy" id="1356359"/>
    <lineage>
        <taxon>Bacteria</taxon>
        <taxon>Bacillati</taxon>
        <taxon>Cyanobacteriota</taxon>
        <taxon>Cyanophyceae</taxon>
        <taxon>Nostocales</taxon>
        <taxon>Nostocaceae</taxon>
        <taxon>Nostoc</taxon>
    </lineage>
</organism>
<reference evidence="1 2" key="1">
    <citation type="submission" date="2016-04" db="EMBL/GenBank/DDBJ databases">
        <authorList>
            <person name="Evans L.H."/>
            <person name="Alamgir A."/>
            <person name="Owens N."/>
            <person name="Weber N.D."/>
            <person name="Virtaneva K."/>
            <person name="Barbian K."/>
            <person name="Babar A."/>
            <person name="Rosenke K."/>
        </authorList>
    </citation>
    <scope>NUCLEOTIDE SEQUENCE [LARGE SCALE GENOMIC DNA]</scope>
    <source>
        <strain evidence="1">NIES-2108</strain>
    </source>
</reference>
<proteinExistence type="predicted"/>
<sequence length="201" mass="21204">METEHYKHLSGSLLCRQLIASGLSVGVATSICRKLVSSGLVIASVSGFSQAAIANSTATIHLTGTVPLILDISSNTVLIQVPLNGLDINNAIISSLAIRSNSADGYTVMVKSVNNGLLKLNINNVVYSVPYTFRYNGASAISLSTTEMVVEHQNSKSSDVLACAISTGCYRYLSINVNGSDASTTPTGVYTDTLIFEIIDH</sequence>
<evidence type="ECO:0000313" key="2">
    <source>
        <dbReference type="Proteomes" id="UP000252085"/>
    </source>
</evidence>
<dbReference type="EMBL" id="LXQE01000096">
    <property type="protein sequence ID" value="RCJ39367.1"/>
    <property type="molecule type" value="Genomic_DNA"/>
</dbReference>
<comment type="caution">
    <text evidence="1">The sequence shown here is derived from an EMBL/GenBank/DDBJ whole genome shotgun (WGS) entry which is preliminary data.</text>
</comment>
<accession>A0A367RS19</accession>